<dbReference type="AlphaFoldDB" id="A0A0M5IJ98"/>
<name>A0A0M5IJ98_9CORY</name>
<evidence type="ECO:0000256" key="4">
    <source>
        <dbReference type="ARBA" id="ARBA00022989"/>
    </source>
</evidence>
<dbReference type="STRING" id="931089.CDES_10680"/>
<feature type="domain" description="ComEC/Rec2-related protein" evidence="7">
    <location>
        <begin position="190"/>
        <end position="462"/>
    </location>
</feature>
<feature type="transmembrane region" description="Helical" evidence="6">
    <location>
        <begin position="343"/>
        <end position="366"/>
    </location>
</feature>
<gene>
    <name evidence="8" type="ORF">CDES_10680</name>
</gene>
<dbReference type="NCBIfam" id="TIGR00360">
    <property type="entry name" value="ComEC_N-term"/>
    <property type="match status" value="1"/>
</dbReference>
<keyword evidence="5 6" id="KW-0472">Membrane</keyword>
<evidence type="ECO:0000256" key="1">
    <source>
        <dbReference type="ARBA" id="ARBA00004651"/>
    </source>
</evidence>
<organism evidence="8 9">
    <name type="scientific">Corynebacterium deserti GIMN1.010</name>
    <dbReference type="NCBI Taxonomy" id="931089"/>
    <lineage>
        <taxon>Bacteria</taxon>
        <taxon>Bacillati</taxon>
        <taxon>Actinomycetota</taxon>
        <taxon>Actinomycetes</taxon>
        <taxon>Mycobacteriales</taxon>
        <taxon>Corynebacteriaceae</taxon>
        <taxon>Corynebacterium</taxon>
    </lineage>
</organism>
<evidence type="ECO:0000313" key="9">
    <source>
        <dbReference type="Proteomes" id="UP000068067"/>
    </source>
</evidence>
<evidence type="ECO:0000256" key="6">
    <source>
        <dbReference type="SAM" id="Phobius"/>
    </source>
</evidence>
<dbReference type="EMBL" id="CP009220">
    <property type="protein sequence ID" value="ALC06511.1"/>
    <property type="molecule type" value="Genomic_DNA"/>
</dbReference>
<feature type="transmembrane region" description="Helical" evidence="6">
    <location>
        <begin position="12"/>
        <end position="45"/>
    </location>
</feature>
<reference evidence="8 9" key="1">
    <citation type="submission" date="2014-08" db="EMBL/GenBank/DDBJ databases">
        <title>Complete genome sequence of Corynebacterium deserti GIMN1.010 (=DSM 45689), isolated from desert sand in western China.</title>
        <authorList>
            <person name="Ruckert C."/>
            <person name="Albersmeier A."/>
            <person name="Kalinowski J."/>
        </authorList>
    </citation>
    <scope>NUCLEOTIDE SEQUENCE [LARGE SCALE GENOMIC DNA]</scope>
    <source>
        <strain evidence="8 9">GIMN1.010</strain>
    </source>
</reference>
<proteinExistence type="predicted"/>
<dbReference type="Proteomes" id="UP000068067">
    <property type="component" value="Chromosome"/>
</dbReference>
<dbReference type="PANTHER" id="PTHR30619:SF7">
    <property type="entry name" value="BETA-LACTAMASE DOMAIN PROTEIN"/>
    <property type="match status" value="1"/>
</dbReference>
<keyword evidence="4 6" id="KW-1133">Transmembrane helix</keyword>
<comment type="subcellular location">
    <subcellularLocation>
        <location evidence="1">Cell membrane</location>
        <topology evidence="1">Multi-pass membrane protein</topology>
    </subcellularLocation>
</comment>
<keyword evidence="3 6" id="KW-0812">Transmembrane</keyword>
<dbReference type="OrthoDB" id="7177610at2"/>
<feature type="transmembrane region" description="Helical" evidence="6">
    <location>
        <begin position="242"/>
        <end position="259"/>
    </location>
</feature>
<evidence type="ECO:0000313" key="8">
    <source>
        <dbReference type="EMBL" id="ALC06511.1"/>
    </source>
</evidence>
<feature type="transmembrane region" description="Helical" evidence="6">
    <location>
        <begin position="51"/>
        <end position="71"/>
    </location>
</feature>
<evidence type="ECO:0000256" key="2">
    <source>
        <dbReference type="ARBA" id="ARBA00022475"/>
    </source>
</evidence>
<evidence type="ECO:0000256" key="5">
    <source>
        <dbReference type="ARBA" id="ARBA00023136"/>
    </source>
</evidence>
<keyword evidence="9" id="KW-1185">Reference proteome</keyword>
<keyword evidence="2" id="KW-1003">Cell membrane</keyword>
<feature type="transmembrane region" description="Helical" evidence="6">
    <location>
        <begin position="214"/>
        <end position="236"/>
    </location>
</feature>
<dbReference type="Pfam" id="PF03772">
    <property type="entry name" value="Competence"/>
    <property type="match status" value="1"/>
</dbReference>
<dbReference type="RefSeq" id="WP_053545441.1">
    <property type="nucleotide sequence ID" value="NZ_CP009220.1"/>
</dbReference>
<feature type="transmembrane region" description="Helical" evidence="6">
    <location>
        <begin position="378"/>
        <end position="400"/>
    </location>
</feature>
<accession>A0A0M5IJ98</accession>
<dbReference type="InterPro" id="IPR004477">
    <property type="entry name" value="ComEC_N"/>
</dbReference>
<evidence type="ECO:0000256" key="3">
    <source>
        <dbReference type="ARBA" id="ARBA00022692"/>
    </source>
</evidence>
<dbReference type="PATRIC" id="fig|931089.4.peg.2161"/>
<dbReference type="PANTHER" id="PTHR30619">
    <property type="entry name" value="DNA INTERNALIZATION/COMPETENCE PROTEIN COMEC/REC2"/>
    <property type="match status" value="1"/>
</dbReference>
<feature type="transmembrane region" description="Helical" evidence="6">
    <location>
        <begin position="311"/>
        <end position="331"/>
    </location>
</feature>
<protein>
    <submittedName>
        <fullName evidence="8">Competence protein ComE-like protein</fullName>
    </submittedName>
</protein>
<feature type="transmembrane region" description="Helical" evidence="6">
    <location>
        <begin position="442"/>
        <end position="462"/>
    </location>
</feature>
<dbReference type="GO" id="GO:0005886">
    <property type="term" value="C:plasma membrane"/>
    <property type="evidence" value="ECO:0007669"/>
    <property type="project" value="UniProtKB-SubCell"/>
</dbReference>
<sequence length="564" mass="59936">MRELRLAPAAVLVWMVTAMIILSVSWVGATVVSAITVVIAVVIALVLRQVGQAVLLGVLGTCSGLLTWWRLSRAQHIELRSPLIGTVSSVSTMDSGDHHILLSVDGYPAKVSVFYSGELSAERGALISAKGWLKPDDFPGLSTVVMTSDSVEVIGEAQGYAAWVNHVRDNFAESVSRHVGESSQGLIPGMVLGDTRGQSTIEAQMFIDTGLSHLSAVSGSNVSILVSTVMVAAYLLTIGPRIQVAVSMGALLVFVSVVGTEPSVLRAAVMGVVGLLAVINSSRMEPIHGLSLAVMGLLIVDSNLAVQYGFVLSVAATAGIVALFPLLYRALAPPLSRWRVPDIVVRAFAVAIAADLVTMPIIALMAGRISLVAVLANVLVDLAVAPITVIGLIAVLLSLLPDQLGPIELVALKVIEPFSWWIYHVAQWCQRLPNSTLEVTDGWLGIAWVVIAGLWMVVAIFYGHIRKILITVAAVFALSTVTQRPPAPVDPLTLNFQVIETVGEQGELGDVDKHVQLVIVEDPQGPMSTRPIVTKDGVPVLFPYRDGEVTLHVDGTQRAADGRF</sequence>
<evidence type="ECO:0000259" key="7">
    <source>
        <dbReference type="Pfam" id="PF03772"/>
    </source>
</evidence>
<dbReference type="KEGG" id="cdx:CDES_10680"/>
<dbReference type="InterPro" id="IPR052159">
    <property type="entry name" value="Competence_DNA_uptake"/>
</dbReference>